<dbReference type="EC" id="2.1.1.220" evidence="5"/>
<dbReference type="Gene3D" id="3.10.330.20">
    <property type="match status" value="1"/>
</dbReference>
<evidence type="ECO:0000256" key="2">
    <source>
        <dbReference type="ARBA" id="ARBA00022679"/>
    </source>
</evidence>
<evidence type="ECO:0000256" key="6">
    <source>
        <dbReference type="PIRSR" id="PIRSR017269-1"/>
    </source>
</evidence>
<dbReference type="KEGG" id="gtl:EP073_10640"/>
<accession>A0A410K0H9</accession>
<protein>
    <recommendedName>
        <fullName evidence="5">tRNA (adenine(58)-N(1))-methyltransferase TrmI</fullName>
        <ecNumber evidence="5">2.1.1.220</ecNumber>
    </recommendedName>
</protein>
<proteinExistence type="inferred from homology"/>
<comment type="similarity">
    <text evidence="5">Belongs to the class I-like SAM-binding methyltransferase superfamily. TRM61 family.</text>
</comment>
<feature type="region of interest" description="Disordered" evidence="7">
    <location>
        <begin position="264"/>
        <end position="284"/>
    </location>
</feature>
<name>A0A410K0H9_9BACT</name>
<comment type="subunit">
    <text evidence="5">Homotetramer composed of a dimer of dimers.</text>
</comment>
<evidence type="ECO:0000256" key="3">
    <source>
        <dbReference type="ARBA" id="ARBA00022691"/>
    </source>
</evidence>
<dbReference type="RefSeq" id="WP_128467126.1">
    <property type="nucleotide sequence ID" value="NZ_CP035108.1"/>
</dbReference>
<evidence type="ECO:0000256" key="5">
    <source>
        <dbReference type="PIRNR" id="PIRNR017269"/>
    </source>
</evidence>
<dbReference type="PIRSF" id="PIRSF017269">
    <property type="entry name" value="GCD14"/>
    <property type="match status" value="1"/>
</dbReference>
<keyword evidence="4 5" id="KW-0819">tRNA processing</keyword>
<comment type="catalytic activity">
    <reaction evidence="5">
        <text>adenosine(58) in tRNA + S-adenosyl-L-methionine = N(1)-methyladenosine(58) in tRNA + S-adenosyl-L-homocysteine + H(+)</text>
        <dbReference type="Rhea" id="RHEA:43152"/>
        <dbReference type="Rhea" id="RHEA-COMP:10365"/>
        <dbReference type="Rhea" id="RHEA-COMP:10366"/>
        <dbReference type="ChEBI" id="CHEBI:15378"/>
        <dbReference type="ChEBI" id="CHEBI:57856"/>
        <dbReference type="ChEBI" id="CHEBI:59789"/>
        <dbReference type="ChEBI" id="CHEBI:74411"/>
        <dbReference type="ChEBI" id="CHEBI:74491"/>
        <dbReference type="EC" id="2.1.1.220"/>
    </reaction>
</comment>
<dbReference type="AlphaFoldDB" id="A0A410K0H9"/>
<dbReference type="PANTHER" id="PTHR12133:SF1">
    <property type="entry name" value="TRNA (ADENINE(58)-N(1))-METHYLTRANSFERASE, MITOCHONDRIAL"/>
    <property type="match status" value="1"/>
</dbReference>
<dbReference type="PROSITE" id="PS51620">
    <property type="entry name" value="SAM_TRM61"/>
    <property type="match status" value="1"/>
</dbReference>
<gene>
    <name evidence="9" type="ORF">EP073_10640</name>
</gene>
<dbReference type="InterPro" id="IPR029063">
    <property type="entry name" value="SAM-dependent_MTases_sf"/>
</dbReference>
<dbReference type="InterPro" id="IPR049470">
    <property type="entry name" value="TRM61_C"/>
</dbReference>
<dbReference type="Proteomes" id="UP000287502">
    <property type="component" value="Chromosome"/>
</dbReference>
<reference evidence="9 10" key="1">
    <citation type="submission" date="2019-01" db="EMBL/GenBank/DDBJ databases">
        <title>Geovibrio thiophilus DSM 11263, complete genome.</title>
        <authorList>
            <person name="Spring S."/>
            <person name="Bunk B."/>
            <person name="Sproer C."/>
        </authorList>
    </citation>
    <scope>NUCLEOTIDE SEQUENCE [LARGE SCALE GENOMIC DNA]</scope>
    <source>
        <strain evidence="9 10">DSM 11263</strain>
    </source>
</reference>
<evidence type="ECO:0000313" key="9">
    <source>
        <dbReference type="EMBL" id="QAR33841.1"/>
    </source>
</evidence>
<dbReference type="EMBL" id="CP035108">
    <property type="protein sequence ID" value="QAR33841.1"/>
    <property type="molecule type" value="Genomic_DNA"/>
</dbReference>
<dbReference type="Pfam" id="PF14801">
    <property type="entry name" value="TrmI-like_N"/>
    <property type="match status" value="1"/>
</dbReference>
<dbReference type="CDD" id="cd02440">
    <property type="entry name" value="AdoMet_MTases"/>
    <property type="match status" value="1"/>
</dbReference>
<keyword evidence="3 5" id="KW-0949">S-adenosyl-L-methionine</keyword>
<evidence type="ECO:0000313" key="10">
    <source>
        <dbReference type="Proteomes" id="UP000287502"/>
    </source>
</evidence>
<dbReference type="PANTHER" id="PTHR12133">
    <property type="entry name" value="TRNA (ADENINE(58)-N(1))-METHYLTRANSFERASE"/>
    <property type="match status" value="1"/>
</dbReference>
<feature type="compositionally biased region" description="Acidic residues" evidence="7">
    <location>
        <begin position="271"/>
        <end position="284"/>
    </location>
</feature>
<sequence length="284" mass="32467">MNKIEYGTNVILIDEERGKRHMTKLREGLRFTTQYGFIEHDEIVKILDGGIITASKGVRYRVLKPTYIDYIMNIKRRAQIIYPKDTAAMLMEGDVYPGLNVLEAGVGQGALSIAILRALGGKGTLTSYELREDFAGDAARFIAEFYGEAPNHDIQVRNIYESIDGEYDRVLLDLPEPWQVVPHLEKGLRQGGLLVCYLPTILQVKSCVDALREAGYYDEISSFELIKRPWKVDGRSVRPEMWTFNHSAFLITCRKVEKMLPKVKPEKAETPEELEETYEMPEEE</sequence>
<feature type="binding site" evidence="6">
    <location>
        <position position="129"/>
    </location>
    <ligand>
        <name>S-adenosyl-L-methionine</name>
        <dbReference type="ChEBI" id="CHEBI:59789"/>
    </ligand>
</feature>
<dbReference type="Pfam" id="PF08704">
    <property type="entry name" value="GCD14"/>
    <property type="match status" value="1"/>
</dbReference>
<dbReference type="InterPro" id="IPR014816">
    <property type="entry name" value="tRNA_MeTrfase_Gcd14"/>
</dbReference>
<dbReference type="GO" id="GO:0031515">
    <property type="term" value="C:tRNA (m1A) methyltransferase complex"/>
    <property type="evidence" value="ECO:0007669"/>
    <property type="project" value="UniProtKB-UniRule"/>
</dbReference>
<organism evidence="9 10">
    <name type="scientific">Geovibrio thiophilus</name>
    <dbReference type="NCBI Taxonomy" id="139438"/>
    <lineage>
        <taxon>Bacteria</taxon>
        <taxon>Pseudomonadati</taxon>
        <taxon>Deferribacterota</taxon>
        <taxon>Deferribacteres</taxon>
        <taxon>Deferribacterales</taxon>
        <taxon>Geovibrionaceae</taxon>
        <taxon>Geovibrio</taxon>
    </lineage>
</organism>
<dbReference type="SUPFAM" id="SSF53335">
    <property type="entry name" value="S-adenosyl-L-methionine-dependent methyltransferases"/>
    <property type="match status" value="1"/>
</dbReference>
<evidence type="ECO:0000256" key="4">
    <source>
        <dbReference type="ARBA" id="ARBA00022694"/>
    </source>
</evidence>
<keyword evidence="10" id="KW-1185">Reference proteome</keyword>
<dbReference type="GO" id="GO:0030488">
    <property type="term" value="P:tRNA methylation"/>
    <property type="evidence" value="ECO:0007669"/>
    <property type="project" value="InterPro"/>
</dbReference>
<keyword evidence="2 5" id="KW-0808">Transferase</keyword>
<evidence type="ECO:0000256" key="1">
    <source>
        <dbReference type="ARBA" id="ARBA00022603"/>
    </source>
</evidence>
<feature type="binding site" evidence="6">
    <location>
        <position position="173"/>
    </location>
    <ligand>
        <name>S-adenosyl-L-methionine</name>
        <dbReference type="ChEBI" id="CHEBI:59789"/>
    </ligand>
</feature>
<comment type="function">
    <text evidence="5">Catalyzes the S-adenosyl-L-methionine-dependent formation of N(1)-methyladenine at position 58 (m1A58) in tRNA.</text>
</comment>
<evidence type="ECO:0000256" key="7">
    <source>
        <dbReference type="SAM" id="MobiDB-lite"/>
    </source>
</evidence>
<dbReference type="Gene3D" id="3.40.50.150">
    <property type="entry name" value="Vaccinia Virus protein VP39"/>
    <property type="match status" value="1"/>
</dbReference>
<dbReference type="GO" id="GO:0160107">
    <property type="term" value="F:tRNA (adenine(58)-N1)-methyltransferase activity"/>
    <property type="evidence" value="ECO:0007669"/>
    <property type="project" value="UniProtKB-EC"/>
</dbReference>
<keyword evidence="1 5" id="KW-0489">Methyltransferase</keyword>
<feature type="domain" description="tRNA (adenine(58)-N(1))-methyltransferase catalytic subunit TRM61 C-terminal" evidence="8">
    <location>
        <begin position="62"/>
        <end position="236"/>
    </location>
</feature>
<dbReference type="OrthoDB" id="9781391at2"/>
<evidence type="ECO:0000259" key="8">
    <source>
        <dbReference type="Pfam" id="PF08704"/>
    </source>
</evidence>